<organism evidence="1 2">
    <name type="scientific">Alkalihalophilus pseudofirmus (strain ATCC BAA-2126 / JCM 17055 / OF4)</name>
    <name type="common">Bacillus pseudofirmus</name>
    <dbReference type="NCBI Taxonomy" id="398511"/>
    <lineage>
        <taxon>Bacteria</taxon>
        <taxon>Bacillati</taxon>
        <taxon>Bacillota</taxon>
        <taxon>Bacilli</taxon>
        <taxon>Bacillales</taxon>
        <taxon>Bacillaceae</taxon>
        <taxon>Alkalihalophilus</taxon>
    </lineage>
</organism>
<keyword evidence="1" id="KW-0614">Plasmid</keyword>
<name>D3G1V3_ALKPO</name>
<gene>
    <name evidence="1" type="ordered locus">BpOF4_21669</name>
</gene>
<reference evidence="1 2" key="1">
    <citation type="journal article" date="2011" name="Environ. Microbiol.">
        <title>Genome of alkaliphilic Bacillus pseudofirmus OF4 reveals adaptations that support the ability to grow in an external pH range from 7.5 to 11.4.</title>
        <authorList>
            <person name="Janto B."/>
            <person name="Ahmed A."/>
            <person name="Ito M."/>
            <person name="Liu J."/>
            <person name="Hicks D.B."/>
            <person name="Pagni S."/>
            <person name="Fackelmayer O.J."/>
            <person name="Smith T.A."/>
            <person name="Earl J."/>
            <person name="Elbourne L.D."/>
            <person name="Hassan K."/>
            <person name="Paulsen I.T."/>
            <person name="Kolsto A.B."/>
            <person name="Tourasse N.J."/>
            <person name="Ehrlich G.D."/>
            <person name="Boissy R."/>
            <person name="Ivey D.M."/>
            <person name="Li G."/>
            <person name="Xue Y."/>
            <person name="Ma Y."/>
            <person name="Hu F.Z."/>
            <person name="Krulwich T.A."/>
        </authorList>
    </citation>
    <scope>NUCLEOTIDE SEQUENCE [LARGE SCALE GENOMIC DNA]</scope>
    <source>
        <strain evidence="2">ATCC BAA-2126 / JCM 17055 / OF4</strain>
    </source>
</reference>
<dbReference type="AlphaFoldDB" id="D3G1V3"/>
<sequence length="55" mass="6578">MFDFQEFSKSNIIDNRGEEHEVMLIISVICSFITFKKIARLERYKNKLKGTFTPY</sequence>
<accession>D3G1V3</accession>
<dbReference type="Proteomes" id="UP000001544">
    <property type="component" value="Plasmid pBpOF4-02"/>
</dbReference>
<keyword evidence="2" id="KW-1185">Reference proteome</keyword>
<dbReference type="KEGG" id="bpf:BpOF4_21669"/>
<proteinExistence type="predicted"/>
<dbReference type="EMBL" id="CP001880">
    <property type="protein sequence ID" value="ADC52329.1"/>
    <property type="molecule type" value="Genomic_DNA"/>
</dbReference>
<protein>
    <submittedName>
        <fullName evidence="1">Uncharacterized protein</fullName>
    </submittedName>
</protein>
<dbReference type="HOGENOM" id="CLU_3058381_0_0_9"/>
<geneLocation type="plasmid" evidence="1 2">
    <name>pBpOF4-02</name>
</geneLocation>
<evidence type="ECO:0000313" key="1">
    <source>
        <dbReference type="EMBL" id="ADC52329.1"/>
    </source>
</evidence>
<evidence type="ECO:0000313" key="2">
    <source>
        <dbReference type="Proteomes" id="UP000001544"/>
    </source>
</evidence>